<gene>
    <name evidence="4" type="primary">adc</name>
    <name evidence="5" type="ORF">FGG12_21930</name>
    <name evidence="6" type="ORF">M5D45_28725</name>
</gene>
<evidence type="ECO:0000256" key="2">
    <source>
        <dbReference type="ARBA" id="ARBA00023239"/>
    </source>
</evidence>
<dbReference type="AlphaFoldDB" id="A0AAE9IAE6"/>
<comment type="similarity">
    <text evidence="4">Belongs to the ADC family.</text>
</comment>
<dbReference type="SUPFAM" id="SSF160104">
    <property type="entry name" value="Acetoacetate decarboxylase-like"/>
    <property type="match status" value="1"/>
</dbReference>
<reference evidence="6" key="3">
    <citation type="submission" date="2022-05" db="EMBL/GenBank/DDBJ databases">
        <authorList>
            <person name="Kunte H.-J."/>
        </authorList>
    </citation>
    <scope>NUCLEOTIDE SEQUENCE</scope>
    <source>
        <strain evidence="6">G5</strain>
    </source>
</reference>
<evidence type="ECO:0000256" key="1">
    <source>
        <dbReference type="ARBA" id="ARBA00022793"/>
    </source>
</evidence>
<evidence type="ECO:0000256" key="4">
    <source>
        <dbReference type="HAMAP-Rule" id="MF_00597"/>
    </source>
</evidence>
<keyword evidence="3 4" id="KW-0704">Schiff base</keyword>
<keyword evidence="2 4" id="KW-0456">Lyase</keyword>
<evidence type="ECO:0000313" key="5">
    <source>
        <dbReference type="EMBL" id="TSP10449.1"/>
    </source>
</evidence>
<comment type="catalytic activity">
    <reaction evidence="4">
        <text>acetoacetate + H(+) = acetone + CO2</text>
        <dbReference type="Rhea" id="RHEA:19729"/>
        <dbReference type="ChEBI" id="CHEBI:13705"/>
        <dbReference type="ChEBI" id="CHEBI:15347"/>
        <dbReference type="ChEBI" id="CHEBI:15378"/>
        <dbReference type="ChEBI" id="CHEBI:16526"/>
        <dbReference type="EC" id="4.1.1.4"/>
    </reaction>
</comment>
<reference evidence="6" key="2">
    <citation type="journal article" date="2022" name="Microbiol. Resour. Announc.">
        <title>Genome Sequence of Cupriavidus campinensis Strain G5, a Member of a Bacterial Consortium Capable of Polyethylene Degradation.</title>
        <authorList>
            <person name="Schneider B."/>
            <person name="Pfeiffer F."/>
            <person name="Dyall-Smith M."/>
            <person name="Kunte H.J."/>
        </authorList>
    </citation>
    <scope>NUCLEOTIDE SEQUENCE</scope>
    <source>
        <strain evidence="6">G5</strain>
    </source>
</reference>
<name>A0AAE9IAE6_9BURK</name>
<dbReference type="EC" id="4.1.1.4" evidence="4"/>
<evidence type="ECO:0000313" key="7">
    <source>
        <dbReference type="Proteomes" id="UP000318943"/>
    </source>
</evidence>
<dbReference type="HAMAP" id="MF_00597">
    <property type="entry name" value="ADC"/>
    <property type="match status" value="1"/>
</dbReference>
<organism evidence="6 8">
    <name type="scientific">Cupriavidus campinensis</name>
    <dbReference type="NCBI Taxonomy" id="151783"/>
    <lineage>
        <taxon>Bacteria</taxon>
        <taxon>Pseudomonadati</taxon>
        <taxon>Pseudomonadota</taxon>
        <taxon>Betaproteobacteria</taxon>
        <taxon>Burkholderiales</taxon>
        <taxon>Burkholderiaceae</taxon>
        <taxon>Cupriavidus</taxon>
    </lineage>
</organism>
<dbReference type="InterPro" id="IPR023375">
    <property type="entry name" value="ADC_dom_sf"/>
</dbReference>
<evidence type="ECO:0000313" key="6">
    <source>
        <dbReference type="EMBL" id="URF07041.1"/>
    </source>
</evidence>
<dbReference type="InterPro" id="IPR023653">
    <property type="entry name" value="Acetoacetate_decarboxylase_bac"/>
</dbReference>
<evidence type="ECO:0000256" key="3">
    <source>
        <dbReference type="ARBA" id="ARBA00023270"/>
    </source>
</evidence>
<dbReference type="KEGG" id="ccam:M5D45_28725"/>
<accession>A0AAE9IAE6</accession>
<reference evidence="5 7" key="1">
    <citation type="submission" date="2019-05" db="EMBL/GenBank/DDBJ databases">
        <title>Whole genome sequence analysis of Cupriavidus campinensis S14E4C strain.</title>
        <authorList>
            <person name="Abbaszade G."/>
            <person name="Szabo A."/>
            <person name="Toumi M."/>
            <person name="Toth E."/>
        </authorList>
    </citation>
    <scope>NUCLEOTIDE SEQUENCE [LARGE SCALE GENOMIC DNA]</scope>
    <source>
        <strain evidence="5 7">S14E4C</strain>
    </source>
</reference>
<dbReference type="Pfam" id="PF06314">
    <property type="entry name" value="ADC"/>
    <property type="match status" value="1"/>
</dbReference>
<protein>
    <recommendedName>
        <fullName evidence="4">Acetoacetate decarboxylase</fullName>
        <shortName evidence="4">AAD</shortName>
        <shortName evidence="4">ADC</shortName>
        <ecNumber evidence="4">4.1.1.4</ecNumber>
    </recommendedName>
</protein>
<dbReference type="Gene3D" id="2.40.400.10">
    <property type="entry name" value="Acetoacetate decarboxylase-like"/>
    <property type="match status" value="1"/>
</dbReference>
<dbReference type="GO" id="GO:0047602">
    <property type="term" value="F:acetoacetate decarboxylase activity"/>
    <property type="evidence" value="ECO:0007669"/>
    <property type="project" value="UniProtKB-UniRule"/>
</dbReference>
<comment type="function">
    <text evidence="4">Catalyzes the conversion of acetoacetate to acetone and carbon dioxide.</text>
</comment>
<proteinExistence type="inferred from homology"/>
<dbReference type="Proteomes" id="UP000318943">
    <property type="component" value="Unassembled WGS sequence"/>
</dbReference>
<evidence type="ECO:0000313" key="8">
    <source>
        <dbReference type="Proteomes" id="UP001056132"/>
    </source>
</evidence>
<dbReference type="RefSeq" id="WP_144200964.1">
    <property type="nucleotide sequence ID" value="NZ_CAJPVH010000002.1"/>
</dbReference>
<sequence>MDVQTIRARAFAAPFCSPAYPMGPYRFLQREFFVISYRTDPARLRAVVPEPLEMAEPVVHYEFIRMPDSTGFGDYTESGQVIPVMYQGRRGNYTHAMFLDDHPPLAAGRELWGFPKKLATPRLEVETDTLLGTLDYGPVRVATGTMGYKHQALDPQEVRDALANTPNYLLKIIPHVDGTARICELVCYFLKDVDVKGAWSGPAALSLFPHALAPVADLPVLEVLGAKHYVADLTLGLGEVVYDYLQR</sequence>
<dbReference type="NCBIfam" id="NF002614">
    <property type="entry name" value="PRK02265.1"/>
    <property type="match status" value="1"/>
</dbReference>
<dbReference type="EMBL" id="CP097331">
    <property type="protein sequence ID" value="URF07041.1"/>
    <property type="molecule type" value="Genomic_DNA"/>
</dbReference>
<feature type="active site" description="Schiff-base intermediate with acetoacetate" evidence="4">
    <location>
        <position position="116"/>
    </location>
</feature>
<dbReference type="InterPro" id="IPR010451">
    <property type="entry name" value="Acetoacetate_decarboxylase"/>
</dbReference>
<keyword evidence="1 4" id="KW-0210">Decarboxylase</keyword>
<dbReference type="EMBL" id="VCIZ01000015">
    <property type="protein sequence ID" value="TSP10449.1"/>
    <property type="molecule type" value="Genomic_DNA"/>
</dbReference>
<keyword evidence="7" id="KW-1185">Reference proteome</keyword>
<dbReference type="Proteomes" id="UP001056132">
    <property type="component" value="Chromosome 2"/>
</dbReference>